<dbReference type="RefSeq" id="WP_092350561.1">
    <property type="nucleotide sequence ID" value="NZ_CZVW01000018.1"/>
</dbReference>
<keyword evidence="3" id="KW-1185">Reference proteome</keyword>
<dbReference type="Pfam" id="PF04519">
    <property type="entry name" value="Bactofilin"/>
    <property type="match status" value="1"/>
</dbReference>
<comment type="similarity">
    <text evidence="1">Belongs to the bactofilin family.</text>
</comment>
<proteinExistence type="inferred from homology"/>
<name>A0A0P1NZN8_9BACT</name>
<dbReference type="PANTHER" id="PTHR35024">
    <property type="entry name" value="HYPOTHETICAL CYTOSOLIC PROTEIN"/>
    <property type="match status" value="1"/>
</dbReference>
<dbReference type="InterPro" id="IPR007607">
    <property type="entry name" value="BacA/B"/>
</dbReference>
<evidence type="ECO:0000313" key="3">
    <source>
        <dbReference type="Proteomes" id="UP000199197"/>
    </source>
</evidence>
<gene>
    <name evidence="2" type="ORF">JGI23_01556</name>
</gene>
<evidence type="ECO:0000313" key="2">
    <source>
        <dbReference type="EMBL" id="CUT03799.1"/>
    </source>
</evidence>
<dbReference type="Proteomes" id="UP000199197">
    <property type="component" value="Unassembled WGS sequence"/>
</dbReference>
<dbReference type="AlphaFoldDB" id="A0A0P1NZN8"/>
<protein>
    <submittedName>
        <fullName evidence="2">Protein CcmA, bactofilin family</fullName>
    </submittedName>
</protein>
<dbReference type="PANTHER" id="PTHR35024:SF4">
    <property type="entry name" value="POLYMER-FORMING CYTOSKELETAL PROTEIN"/>
    <property type="match status" value="1"/>
</dbReference>
<sequence length="126" mass="12909">MALIGGNKESKGSNVEINIIANGTVIEGKIVSQGSMRIDGRVIGNVHVNGNLTIGTTGEVNGDIEAKNVIIGGKVNGTIVVAEKLVFESKAVIKGDVRASKLVVDEGAIFDGKCVMTGASTVNKTS</sequence>
<accession>A0A0P1NZN8</accession>
<reference evidence="3" key="1">
    <citation type="submission" date="2015-11" db="EMBL/GenBank/DDBJ databases">
        <authorList>
            <person name="Varghese N."/>
        </authorList>
    </citation>
    <scope>NUCLEOTIDE SEQUENCE [LARGE SCALE GENOMIC DNA]</scope>
    <source>
        <strain evidence="3">JGI-23</strain>
    </source>
</reference>
<organism evidence="2 3">
    <name type="scientific">Candidatus Chryseopegocella kryptomonas</name>
    <dbReference type="NCBI Taxonomy" id="1633643"/>
    <lineage>
        <taxon>Bacteria</taxon>
        <taxon>Pseudomonadati</taxon>
        <taxon>Candidatus Kryptoniota</taxon>
        <taxon>Candidatus Chryseopegocella</taxon>
    </lineage>
</organism>
<dbReference type="EMBL" id="CZVW01000018">
    <property type="protein sequence ID" value="CUT03799.1"/>
    <property type="molecule type" value="Genomic_DNA"/>
</dbReference>
<evidence type="ECO:0000256" key="1">
    <source>
        <dbReference type="ARBA" id="ARBA00044755"/>
    </source>
</evidence>
<dbReference type="OrthoDB" id="5432602at2"/>